<gene>
    <name evidence="1" type="ORF">Sliba_33590</name>
</gene>
<dbReference type="EMBL" id="BLIP01000001">
    <property type="protein sequence ID" value="GFE22906.1"/>
    <property type="molecule type" value="Genomic_DNA"/>
</dbReference>
<name>A0A640TKY8_STRNI</name>
<proteinExistence type="predicted"/>
<protein>
    <submittedName>
        <fullName evidence="1">Uncharacterized protein</fullName>
    </submittedName>
</protein>
<dbReference type="Proteomes" id="UP000429552">
    <property type="component" value="Unassembled WGS sequence"/>
</dbReference>
<comment type="caution">
    <text evidence="1">The sequence shown here is derived from an EMBL/GenBank/DDBJ whole genome shotgun (WGS) entry which is preliminary data.</text>
</comment>
<reference evidence="1 2" key="1">
    <citation type="submission" date="2019-12" db="EMBL/GenBank/DDBJ databases">
        <title>Whole genome shotgun sequence of Streptomyces libani subsp. libani NBRC 13452.</title>
        <authorList>
            <person name="Ichikawa N."/>
            <person name="Kimura A."/>
            <person name="Kitahashi Y."/>
            <person name="Komaki H."/>
            <person name="Tamura T."/>
        </authorList>
    </citation>
    <scope>NUCLEOTIDE SEQUENCE [LARGE SCALE GENOMIC DNA]</scope>
    <source>
        <strain evidence="1 2">NBRC 13452</strain>
    </source>
</reference>
<dbReference type="AlphaFoldDB" id="A0A640TKY8"/>
<evidence type="ECO:0000313" key="1">
    <source>
        <dbReference type="EMBL" id="GFE22906.1"/>
    </source>
</evidence>
<accession>A0A640TKY8</accession>
<evidence type="ECO:0000313" key="2">
    <source>
        <dbReference type="Proteomes" id="UP000429552"/>
    </source>
</evidence>
<sequence>MRAKYHLQGVFAPFFRAILVKAGTRTVVALRGFTQGNGRRERALMTRERRAAADGMAEAEAVCEELVAVLRCTGIVLPSLMVDPVTYGYEPPRVLVELGRCNVETTRKLIAVLKQAAR</sequence>
<organism evidence="1 2">
    <name type="scientific">Streptomyces nigrescens</name>
    <dbReference type="NCBI Taxonomy" id="1920"/>
    <lineage>
        <taxon>Bacteria</taxon>
        <taxon>Bacillati</taxon>
        <taxon>Actinomycetota</taxon>
        <taxon>Actinomycetes</taxon>
        <taxon>Kitasatosporales</taxon>
        <taxon>Streptomycetaceae</taxon>
        <taxon>Streptomyces</taxon>
    </lineage>
</organism>